<feature type="compositionally biased region" description="Basic residues" evidence="1">
    <location>
        <begin position="165"/>
        <end position="192"/>
    </location>
</feature>
<evidence type="ECO:0000313" key="3">
    <source>
        <dbReference type="RefSeq" id="XP_024938772.1"/>
    </source>
</evidence>
<feature type="compositionally biased region" description="Acidic residues" evidence="1">
    <location>
        <begin position="220"/>
        <end position="236"/>
    </location>
</feature>
<keyword evidence="2" id="KW-1185">Reference proteome</keyword>
<feature type="compositionally biased region" description="Basic and acidic residues" evidence="1">
    <location>
        <begin position="1"/>
        <end position="17"/>
    </location>
</feature>
<accession>A0AAJ7RD57</accession>
<evidence type="ECO:0000256" key="1">
    <source>
        <dbReference type="SAM" id="MobiDB-lite"/>
    </source>
</evidence>
<proteinExistence type="predicted"/>
<dbReference type="RefSeq" id="XP_024938772.1">
    <property type="nucleotide sequence ID" value="XM_025083004.1"/>
</dbReference>
<dbReference type="GeneID" id="107265742"/>
<feature type="region of interest" description="Disordered" evidence="1">
    <location>
        <begin position="125"/>
        <end position="294"/>
    </location>
</feature>
<feature type="compositionally biased region" description="Basic and acidic residues" evidence="1">
    <location>
        <begin position="70"/>
        <end position="93"/>
    </location>
</feature>
<feature type="compositionally biased region" description="Basic and acidic residues" evidence="1">
    <location>
        <begin position="27"/>
        <end position="40"/>
    </location>
</feature>
<feature type="compositionally biased region" description="Polar residues" evidence="1">
    <location>
        <begin position="50"/>
        <end position="69"/>
    </location>
</feature>
<organism evidence="2 3">
    <name type="scientific">Cephus cinctus</name>
    <name type="common">Wheat stem sawfly</name>
    <dbReference type="NCBI Taxonomy" id="211228"/>
    <lineage>
        <taxon>Eukaryota</taxon>
        <taxon>Metazoa</taxon>
        <taxon>Ecdysozoa</taxon>
        <taxon>Arthropoda</taxon>
        <taxon>Hexapoda</taxon>
        <taxon>Insecta</taxon>
        <taxon>Pterygota</taxon>
        <taxon>Neoptera</taxon>
        <taxon>Endopterygota</taxon>
        <taxon>Hymenoptera</taxon>
        <taxon>Cephoidea</taxon>
        <taxon>Cephidae</taxon>
        <taxon>Cephus</taxon>
    </lineage>
</organism>
<evidence type="ECO:0000313" key="2">
    <source>
        <dbReference type="Proteomes" id="UP000694920"/>
    </source>
</evidence>
<dbReference type="AlphaFoldDB" id="A0AAJ7RD57"/>
<sequence length="294" mass="32879">MSQSKKASERASQKQEGTDGEYEEDAKESGRKSEDPRSTKITDLVYKYLDTSNSQGSLDEVSPQSSTSGADDRVGMASDKKRARKQREGSKFTDKYIRDALAFGIRSGCLIPVDSNCRVLRVSSALANVKDRRGGVSANERSLARQKSQHDSQSSAKGEIQDAGRRRRRSKRRRSRSRSRSSRRRKVRRRSSRSHEDSRAKSPDAVSKPKKVPVAKRTEDPEEPDDYEAYSGDEDNDSKKNSNSNSNDGKKGKTGNSSHPNKDTNDTNDNEVDEYISDNSVDEDVSDDDEDKKD</sequence>
<gene>
    <name evidence="3" type="primary">LOC107265742</name>
</gene>
<feature type="compositionally biased region" description="Basic and acidic residues" evidence="1">
    <location>
        <begin position="193"/>
        <end position="202"/>
    </location>
</feature>
<reference evidence="3" key="1">
    <citation type="submission" date="2025-08" db="UniProtKB">
        <authorList>
            <consortium name="RefSeq"/>
        </authorList>
    </citation>
    <scope>IDENTIFICATION</scope>
</reference>
<feature type="region of interest" description="Disordered" evidence="1">
    <location>
        <begin position="1"/>
        <end position="93"/>
    </location>
</feature>
<name>A0AAJ7RD57_CEPCN</name>
<protein>
    <submittedName>
        <fullName evidence="3">Protein starmaker-like</fullName>
    </submittedName>
</protein>
<feature type="compositionally biased region" description="Acidic residues" evidence="1">
    <location>
        <begin position="266"/>
        <end position="294"/>
    </location>
</feature>
<dbReference type="KEGG" id="ccin:107265742"/>
<dbReference type="Proteomes" id="UP000694920">
    <property type="component" value="Unplaced"/>
</dbReference>